<organism evidence="1 2">
    <name type="scientific">Salmonella enterica subsp. arizonae</name>
    <dbReference type="NCBI Taxonomy" id="59203"/>
    <lineage>
        <taxon>Bacteria</taxon>
        <taxon>Pseudomonadati</taxon>
        <taxon>Pseudomonadota</taxon>
        <taxon>Gammaproteobacteria</taxon>
        <taxon>Enterobacterales</taxon>
        <taxon>Enterobacteriaceae</taxon>
        <taxon>Salmonella</taxon>
    </lineage>
</organism>
<protein>
    <submittedName>
        <fullName evidence="1">Phosphosugar isomerase</fullName>
    </submittedName>
</protein>
<dbReference type="GO" id="GO:0016853">
    <property type="term" value="F:isomerase activity"/>
    <property type="evidence" value="ECO:0007669"/>
    <property type="project" value="UniProtKB-KW"/>
</dbReference>
<dbReference type="Gene3D" id="3.40.50.10490">
    <property type="entry name" value="Glucose-6-phosphate isomerase like protein, domain 1"/>
    <property type="match status" value="1"/>
</dbReference>
<dbReference type="GO" id="GO:0097367">
    <property type="term" value="F:carbohydrate derivative binding"/>
    <property type="evidence" value="ECO:0007669"/>
    <property type="project" value="InterPro"/>
</dbReference>
<evidence type="ECO:0000313" key="2">
    <source>
        <dbReference type="Proteomes" id="UP000255443"/>
    </source>
</evidence>
<sequence>MSPTMLTYINEEADVLANIICRHRQSLDEVSRFVSQKPLRRILILATGSSLNAAFCARYFFEYCGITVDIKEPYTFSHLRK</sequence>
<dbReference type="SUPFAM" id="SSF53697">
    <property type="entry name" value="SIS domain"/>
    <property type="match status" value="1"/>
</dbReference>
<reference evidence="1 2" key="1">
    <citation type="submission" date="2018-06" db="EMBL/GenBank/DDBJ databases">
        <authorList>
            <consortium name="Pathogen Informatics"/>
            <person name="Doyle S."/>
        </authorList>
    </citation>
    <scope>NUCLEOTIDE SEQUENCE [LARGE SCALE GENOMIC DNA]</scope>
    <source>
        <strain evidence="1 2">NCTC7303</strain>
    </source>
</reference>
<evidence type="ECO:0000313" key="1">
    <source>
        <dbReference type="EMBL" id="SUG52004.1"/>
    </source>
</evidence>
<proteinExistence type="predicted"/>
<dbReference type="GO" id="GO:1901135">
    <property type="term" value="P:carbohydrate derivative metabolic process"/>
    <property type="evidence" value="ECO:0007669"/>
    <property type="project" value="InterPro"/>
</dbReference>
<dbReference type="Proteomes" id="UP000255443">
    <property type="component" value="Unassembled WGS sequence"/>
</dbReference>
<accession>A0A379TNG2</accession>
<dbReference type="EMBL" id="UGXC01000003">
    <property type="protein sequence ID" value="SUG52004.1"/>
    <property type="molecule type" value="Genomic_DNA"/>
</dbReference>
<name>A0A379TNG2_SALER</name>
<keyword evidence="1" id="KW-0413">Isomerase</keyword>
<gene>
    <name evidence="1" type="ORF">NCTC7303_04390</name>
</gene>
<dbReference type="InterPro" id="IPR046348">
    <property type="entry name" value="SIS_dom_sf"/>
</dbReference>
<dbReference type="AlphaFoldDB" id="A0A379TNG2"/>